<keyword evidence="5 9" id="KW-0479">Metal-binding</keyword>
<dbReference type="NCBIfam" id="TIGR00539">
    <property type="entry name" value="hemN_rel"/>
    <property type="match status" value="1"/>
</dbReference>
<evidence type="ECO:0000259" key="10">
    <source>
        <dbReference type="PROSITE" id="PS51918"/>
    </source>
</evidence>
<dbReference type="SUPFAM" id="SSF102114">
    <property type="entry name" value="Radical SAM enzymes"/>
    <property type="match status" value="1"/>
</dbReference>
<dbReference type="InterPro" id="IPR013785">
    <property type="entry name" value="Aldolase_TIM"/>
</dbReference>
<dbReference type="PANTHER" id="PTHR13932:SF5">
    <property type="entry name" value="RADICAL S-ADENOSYL METHIONINE DOMAIN-CONTAINING PROTEIN 1, MITOCHONDRIAL"/>
    <property type="match status" value="1"/>
</dbReference>
<dbReference type="InterPro" id="IPR007197">
    <property type="entry name" value="rSAM"/>
</dbReference>
<evidence type="ECO:0000256" key="3">
    <source>
        <dbReference type="ARBA" id="ARBA00022617"/>
    </source>
</evidence>
<dbReference type="InterPro" id="IPR006638">
    <property type="entry name" value="Elp3/MiaA/NifB-like_rSAM"/>
</dbReference>
<dbReference type="GO" id="GO:0006779">
    <property type="term" value="P:porphyrin-containing compound biosynthetic process"/>
    <property type="evidence" value="ECO:0007669"/>
    <property type="project" value="InterPro"/>
</dbReference>
<dbReference type="PANTHER" id="PTHR13932">
    <property type="entry name" value="COPROPORPHYRINIGEN III OXIDASE"/>
    <property type="match status" value="1"/>
</dbReference>
<dbReference type="SFLD" id="SFLDG01065">
    <property type="entry name" value="anaerobic_coproporphyrinogen-I"/>
    <property type="match status" value="1"/>
</dbReference>
<keyword evidence="12" id="KW-1185">Reference proteome</keyword>
<keyword evidence="3 9" id="KW-0349">Heme</keyword>
<comment type="caution">
    <text evidence="11">The sequence shown here is derived from an EMBL/GenBank/DDBJ whole genome shotgun (WGS) entry which is preliminary data.</text>
</comment>
<evidence type="ECO:0000256" key="5">
    <source>
        <dbReference type="ARBA" id="ARBA00022723"/>
    </source>
</evidence>
<dbReference type="AlphaFoldDB" id="A3INU9"/>
<dbReference type="RefSeq" id="WP_008275071.1">
    <property type="nucleotide sequence ID" value="NZ_AAXW01000011.1"/>
</dbReference>
<comment type="function">
    <text evidence="9">Probably acts as a heme chaperone, transferring heme to an unknown acceptor. Binds one molecule of heme per monomer, possibly covalently. Binds 1 [4Fe-4S] cluster. The cluster is coordinated with 3 cysteines and an exchangeable S-adenosyl-L-methionine.</text>
</comment>
<dbReference type="SMART" id="SM00729">
    <property type="entry name" value="Elp3"/>
    <property type="match status" value="1"/>
</dbReference>
<dbReference type="InterPro" id="IPR004559">
    <property type="entry name" value="HemW-like"/>
</dbReference>
<evidence type="ECO:0000256" key="2">
    <source>
        <dbReference type="ARBA" id="ARBA00017228"/>
    </source>
</evidence>
<keyword evidence="9" id="KW-0963">Cytoplasm</keyword>
<evidence type="ECO:0000256" key="1">
    <source>
        <dbReference type="ARBA" id="ARBA00006100"/>
    </source>
</evidence>
<dbReference type="InterPro" id="IPR010723">
    <property type="entry name" value="HemN_C"/>
</dbReference>
<evidence type="ECO:0000256" key="4">
    <source>
        <dbReference type="ARBA" id="ARBA00022691"/>
    </source>
</evidence>
<proteinExistence type="inferred from homology"/>
<dbReference type="CDD" id="cd01335">
    <property type="entry name" value="Radical_SAM"/>
    <property type="match status" value="1"/>
</dbReference>
<evidence type="ECO:0000256" key="7">
    <source>
        <dbReference type="ARBA" id="ARBA00023014"/>
    </source>
</evidence>
<evidence type="ECO:0000256" key="8">
    <source>
        <dbReference type="ARBA" id="ARBA00023186"/>
    </source>
</evidence>
<dbReference type="PROSITE" id="PS51918">
    <property type="entry name" value="RADICAL_SAM"/>
    <property type="match status" value="1"/>
</dbReference>
<dbReference type="Proteomes" id="UP000003781">
    <property type="component" value="Unassembled WGS sequence"/>
</dbReference>
<evidence type="ECO:0000256" key="6">
    <source>
        <dbReference type="ARBA" id="ARBA00023004"/>
    </source>
</evidence>
<dbReference type="EMBL" id="AAXW01000011">
    <property type="protein sequence ID" value="EAZ91751.1"/>
    <property type="molecule type" value="Genomic_DNA"/>
</dbReference>
<comment type="subcellular location">
    <subcellularLocation>
        <location evidence="9">Cytoplasm</location>
    </subcellularLocation>
</comment>
<sequence>MPISAYLHIPFCRRRCYYCDFPISVLGDKTNTNQSGSIVEYAQFLCEEIKITPTCHLPLETVFFGGGTPSLLPPRYLEKILLTLDEHFGIDANAEISIEMDPGTFTLEQLHDYKKLGVNRFSVGVQSFNDKLLEKCGRFHRLKDIEQTINFIYQTNIKNFSLDLISGLPYQTLETWELSLEQAITINPSHISCYDLVLEPVTAFGKQYKPGNFPLPDDEDTSKMYKITQQKLTKAGYEHYEISNYAKLGYQCRHNLFYWENKPYYGFGMGAASYTNNQRFTRPKTRKTYYEWVKQLKLSGYVISASNLSRVDILLETLMLGLRLKKGINLSEISNRFEKDIIEKIYQTLIPYHQAELVYFKNINDNFITEINNNSWQSIHRIMLSDPDGFLLSNTILASLFDKLESIV</sequence>
<dbReference type="GO" id="GO:0004109">
    <property type="term" value="F:coproporphyrinogen oxidase activity"/>
    <property type="evidence" value="ECO:0007669"/>
    <property type="project" value="InterPro"/>
</dbReference>
<feature type="domain" description="Radical SAM core" evidence="10">
    <location>
        <begin position="1"/>
        <end position="238"/>
    </location>
</feature>
<comment type="similarity">
    <text evidence="1">Belongs to the anaerobic coproporphyrinogen-III oxidase family. HemW subfamily.</text>
</comment>
<accession>A3INU9</accession>
<dbReference type="SFLD" id="SFLDF00562">
    <property type="entry name" value="HemN-like__clustered_with_heat"/>
    <property type="match status" value="1"/>
</dbReference>
<keyword evidence="8 9" id="KW-0143">Chaperone</keyword>
<organism evidence="11 12">
    <name type="scientific">Crocosphaera chwakensis CCY0110</name>
    <dbReference type="NCBI Taxonomy" id="391612"/>
    <lineage>
        <taxon>Bacteria</taxon>
        <taxon>Bacillati</taxon>
        <taxon>Cyanobacteriota</taxon>
        <taxon>Cyanophyceae</taxon>
        <taxon>Oscillatoriophycideae</taxon>
        <taxon>Chroococcales</taxon>
        <taxon>Aphanothecaceae</taxon>
        <taxon>Crocosphaera</taxon>
        <taxon>Crocosphaera chwakensis</taxon>
    </lineage>
</organism>
<dbReference type="Gene3D" id="3.20.20.70">
    <property type="entry name" value="Aldolase class I"/>
    <property type="match status" value="1"/>
</dbReference>
<dbReference type="Pfam" id="PF06969">
    <property type="entry name" value="HemN_C"/>
    <property type="match status" value="1"/>
</dbReference>
<dbReference type="InterPro" id="IPR058240">
    <property type="entry name" value="rSAM_sf"/>
</dbReference>
<dbReference type="GO" id="GO:0051539">
    <property type="term" value="F:4 iron, 4 sulfur cluster binding"/>
    <property type="evidence" value="ECO:0007669"/>
    <property type="project" value="UniProtKB-UniRule"/>
</dbReference>
<dbReference type="InterPro" id="IPR034505">
    <property type="entry name" value="Coproporphyrinogen-III_oxidase"/>
</dbReference>
<evidence type="ECO:0000313" key="12">
    <source>
        <dbReference type="Proteomes" id="UP000003781"/>
    </source>
</evidence>
<dbReference type="SFLD" id="SFLDF00288">
    <property type="entry name" value="HemN-like__clustered_with_nucl"/>
    <property type="match status" value="1"/>
</dbReference>
<evidence type="ECO:0000313" key="11">
    <source>
        <dbReference type="EMBL" id="EAZ91751.1"/>
    </source>
</evidence>
<name>A3INU9_9CHRO</name>
<keyword evidence="7 9" id="KW-0411">Iron-sulfur</keyword>
<keyword evidence="9" id="KW-0004">4Fe-4S</keyword>
<protein>
    <recommendedName>
        <fullName evidence="2 9">Heme chaperone HemW</fullName>
    </recommendedName>
</protein>
<gene>
    <name evidence="11" type="ORF">CY0110_07319</name>
</gene>
<dbReference type="GO" id="GO:0005737">
    <property type="term" value="C:cytoplasm"/>
    <property type="evidence" value="ECO:0007669"/>
    <property type="project" value="UniProtKB-SubCell"/>
</dbReference>
<keyword evidence="6 9" id="KW-0408">Iron</keyword>
<dbReference type="SFLD" id="SFLDS00029">
    <property type="entry name" value="Radical_SAM"/>
    <property type="match status" value="1"/>
</dbReference>
<dbReference type="Pfam" id="PF04055">
    <property type="entry name" value="Radical_SAM"/>
    <property type="match status" value="1"/>
</dbReference>
<dbReference type="eggNOG" id="COG0635">
    <property type="taxonomic scope" value="Bacteria"/>
</dbReference>
<keyword evidence="4 9" id="KW-0949">S-adenosyl-L-methionine</keyword>
<reference evidence="11 12" key="1">
    <citation type="submission" date="2007-03" db="EMBL/GenBank/DDBJ databases">
        <authorList>
            <person name="Stal L."/>
            <person name="Ferriera S."/>
            <person name="Johnson J."/>
            <person name="Kravitz S."/>
            <person name="Beeson K."/>
            <person name="Sutton G."/>
            <person name="Rogers Y.-H."/>
            <person name="Friedman R."/>
            <person name="Frazier M."/>
            <person name="Venter J.C."/>
        </authorList>
    </citation>
    <scope>NUCLEOTIDE SEQUENCE [LARGE SCALE GENOMIC DNA]</scope>
    <source>
        <strain evidence="11 12">CCY0110</strain>
    </source>
</reference>
<dbReference type="SFLD" id="SFLDG01082">
    <property type="entry name" value="B12-binding_domain_containing"/>
    <property type="match status" value="1"/>
</dbReference>
<evidence type="ECO:0000256" key="9">
    <source>
        <dbReference type="RuleBase" id="RU364116"/>
    </source>
</evidence>
<dbReference type="GO" id="GO:0046872">
    <property type="term" value="F:metal ion binding"/>
    <property type="evidence" value="ECO:0007669"/>
    <property type="project" value="UniProtKB-UniRule"/>
</dbReference>